<dbReference type="RefSeq" id="WP_311367237.1">
    <property type="nucleotide sequence ID" value="NZ_JAVRHX010000001.1"/>
</dbReference>
<accession>A0ABU2ZQ52</accession>
<protein>
    <submittedName>
        <fullName evidence="1">Uncharacterized protein</fullName>
    </submittedName>
</protein>
<gene>
    <name evidence="1" type="ORF">RM552_02605</name>
</gene>
<organism evidence="1 2">
    <name type="scientific">Glaciecola petra</name>
    <dbReference type="NCBI Taxonomy" id="3075602"/>
    <lineage>
        <taxon>Bacteria</taxon>
        <taxon>Pseudomonadati</taxon>
        <taxon>Pseudomonadota</taxon>
        <taxon>Gammaproteobacteria</taxon>
        <taxon>Alteromonadales</taxon>
        <taxon>Alteromonadaceae</taxon>
        <taxon>Glaciecola</taxon>
    </lineage>
</organism>
<proteinExistence type="predicted"/>
<dbReference type="Proteomes" id="UP001253545">
    <property type="component" value="Unassembled WGS sequence"/>
</dbReference>
<evidence type="ECO:0000313" key="2">
    <source>
        <dbReference type="Proteomes" id="UP001253545"/>
    </source>
</evidence>
<comment type="caution">
    <text evidence="1">The sequence shown here is derived from an EMBL/GenBank/DDBJ whole genome shotgun (WGS) entry which is preliminary data.</text>
</comment>
<evidence type="ECO:0000313" key="1">
    <source>
        <dbReference type="EMBL" id="MDT0593734.1"/>
    </source>
</evidence>
<reference evidence="1 2" key="1">
    <citation type="submission" date="2023-09" db="EMBL/GenBank/DDBJ databases">
        <authorList>
            <person name="Rey-Velasco X."/>
        </authorList>
    </citation>
    <scope>NUCLEOTIDE SEQUENCE [LARGE SCALE GENOMIC DNA]</scope>
    <source>
        <strain evidence="1 2">P117</strain>
    </source>
</reference>
<keyword evidence="2" id="KW-1185">Reference proteome</keyword>
<dbReference type="EMBL" id="JAVRHX010000001">
    <property type="protein sequence ID" value="MDT0593734.1"/>
    <property type="molecule type" value="Genomic_DNA"/>
</dbReference>
<sequence>MNLDNHEEIFYKAWNKSGYTSIELQPLDVNRVIVNDYPSVEGLSLTRTQLWEMEVKKAARPDLFISSVVKEGTARAWGRQILKNGDVVFIRVSEQRLWLQPQSYGTVIEACYLNHSNQQVTFIGLPKVEDDAGQVLYATQKQPLFHVTHGVSGEEKQPLNTWRIVHLENDPNDLLHERFEIMSGAQGLPEYVEYYIERSLNVQLTRN</sequence>
<name>A0ABU2ZQ52_9ALTE</name>